<reference evidence="1" key="1">
    <citation type="submission" date="2014-09" db="EMBL/GenBank/DDBJ databases">
        <authorList>
            <person name="Magalhaes I.L.F."/>
            <person name="Oliveira U."/>
            <person name="Santos F.R."/>
            <person name="Vidigal T.H.D.A."/>
            <person name="Brescovit A.D."/>
            <person name="Santos A.J."/>
        </authorList>
    </citation>
    <scope>NUCLEOTIDE SEQUENCE</scope>
    <source>
        <tissue evidence="1">Shoot tissue taken approximately 20 cm above the soil surface</tissue>
    </source>
</reference>
<evidence type="ECO:0000313" key="1">
    <source>
        <dbReference type="EMBL" id="JAD39928.1"/>
    </source>
</evidence>
<accession>A0A0A8ZQE3</accession>
<dbReference type="EMBL" id="GBRH01257967">
    <property type="protein sequence ID" value="JAD39928.1"/>
    <property type="molecule type" value="Transcribed_RNA"/>
</dbReference>
<organism evidence="1">
    <name type="scientific">Arundo donax</name>
    <name type="common">Giant reed</name>
    <name type="synonym">Donax arundinaceus</name>
    <dbReference type="NCBI Taxonomy" id="35708"/>
    <lineage>
        <taxon>Eukaryota</taxon>
        <taxon>Viridiplantae</taxon>
        <taxon>Streptophyta</taxon>
        <taxon>Embryophyta</taxon>
        <taxon>Tracheophyta</taxon>
        <taxon>Spermatophyta</taxon>
        <taxon>Magnoliopsida</taxon>
        <taxon>Liliopsida</taxon>
        <taxon>Poales</taxon>
        <taxon>Poaceae</taxon>
        <taxon>PACMAD clade</taxon>
        <taxon>Arundinoideae</taxon>
        <taxon>Arundineae</taxon>
        <taxon>Arundo</taxon>
    </lineage>
</organism>
<reference evidence="1" key="2">
    <citation type="journal article" date="2015" name="Data Brief">
        <title>Shoot transcriptome of the giant reed, Arundo donax.</title>
        <authorList>
            <person name="Barrero R.A."/>
            <person name="Guerrero F.D."/>
            <person name="Moolhuijzen P."/>
            <person name="Goolsby J.A."/>
            <person name="Tidwell J."/>
            <person name="Bellgard S.E."/>
            <person name="Bellgard M.I."/>
        </authorList>
    </citation>
    <scope>NUCLEOTIDE SEQUENCE</scope>
    <source>
        <tissue evidence="1">Shoot tissue taken approximately 20 cm above the soil surface</tissue>
    </source>
</reference>
<protein>
    <submittedName>
        <fullName evidence="1">Uncharacterized protein</fullName>
    </submittedName>
</protein>
<dbReference type="AlphaFoldDB" id="A0A0A8ZQE3"/>
<proteinExistence type="predicted"/>
<sequence length="110" mass="12103">MCHDLVHRALEDPIAHHLHEVSYVNQQGIGLGWNIVPHAVSKNLQGSNIIVDEKSSKDAVIGVRLEAKHKIGSRTGKVVVDSNSYRGLLAELVEEEIFVKLQKPGHGPKD</sequence>
<name>A0A0A8ZQE3_ARUDO</name>